<evidence type="ECO:0000313" key="1">
    <source>
        <dbReference type="EMBL" id="SVB58612.1"/>
    </source>
</evidence>
<accession>A0A382F7J9</accession>
<gene>
    <name evidence="1" type="ORF">METZ01_LOCUS211466</name>
</gene>
<dbReference type="AlphaFoldDB" id="A0A382F7J9"/>
<sequence length="127" mass="14127">MAIKDIQQQLIKSEGQSGEFLIKKIKADLDAVYNAGYEGEKTPILDSYWLEARDEFLDEASKAVKKGKSKEAKEKLKDLEVFQKSLEATEEVSSGIKVGTLAMLLAVNPTLKPERKHSVKTKVSSNQ</sequence>
<organism evidence="1">
    <name type="scientific">marine metagenome</name>
    <dbReference type="NCBI Taxonomy" id="408172"/>
    <lineage>
        <taxon>unclassified sequences</taxon>
        <taxon>metagenomes</taxon>
        <taxon>ecological metagenomes</taxon>
    </lineage>
</organism>
<reference evidence="1" key="1">
    <citation type="submission" date="2018-05" db="EMBL/GenBank/DDBJ databases">
        <authorList>
            <person name="Lanie J.A."/>
            <person name="Ng W.-L."/>
            <person name="Kazmierczak K.M."/>
            <person name="Andrzejewski T.M."/>
            <person name="Davidsen T.M."/>
            <person name="Wayne K.J."/>
            <person name="Tettelin H."/>
            <person name="Glass J.I."/>
            <person name="Rusch D."/>
            <person name="Podicherti R."/>
            <person name="Tsui H.-C.T."/>
            <person name="Winkler M.E."/>
        </authorList>
    </citation>
    <scope>NUCLEOTIDE SEQUENCE</scope>
</reference>
<dbReference type="EMBL" id="UINC01048273">
    <property type="protein sequence ID" value="SVB58612.1"/>
    <property type="molecule type" value="Genomic_DNA"/>
</dbReference>
<protein>
    <submittedName>
        <fullName evidence="1">Uncharacterized protein</fullName>
    </submittedName>
</protein>
<name>A0A382F7J9_9ZZZZ</name>
<proteinExistence type="predicted"/>